<dbReference type="AlphaFoldDB" id="A0A5M4FHA7"/>
<accession>A0A5M4FHA7</accession>
<gene>
    <name evidence="2" type="ORF">ESP70_000880</name>
</gene>
<evidence type="ECO:0000256" key="1">
    <source>
        <dbReference type="SAM" id="Phobius"/>
    </source>
</evidence>
<dbReference type="OrthoDB" id="3747886at2"/>
<keyword evidence="1" id="KW-0812">Transmembrane</keyword>
<sequence length="175" mass="17761">MPGTVFDVALRPAAGPVRLVRSTAAALACVAAAAAGHLTAGGTIGTAAVLTTFAGASVVAWLLSARRVTPGQLLGLLVLCQVWVHLGCSTGEMRMSAPMVAAHVLATAVSAVALARGEAFVWQLAERLGLRVAPHGLRAAAIPSWRPAAPVVVARSLQDVRLAHSRAERGPPSGS</sequence>
<proteinExistence type="predicted"/>
<feature type="transmembrane region" description="Helical" evidence="1">
    <location>
        <begin position="44"/>
        <end position="63"/>
    </location>
</feature>
<dbReference type="EMBL" id="SDPQ02000001">
    <property type="protein sequence ID" value="KAA1399358.1"/>
    <property type="molecule type" value="Genomic_DNA"/>
</dbReference>
<dbReference type="RefSeq" id="WP_149687504.1">
    <property type="nucleotide sequence ID" value="NZ_SDPQ02000001.1"/>
</dbReference>
<comment type="caution">
    <text evidence="2">The sequence shown here is derived from an EMBL/GenBank/DDBJ whole genome shotgun (WGS) entry which is preliminary data.</text>
</comment>
<protein>
    <submittedName>
        <fullName evidence="2">Uncharacterized protein</fullName>
    </submittedName>
</protein>
<keyword evidence="1" id="KW-1133">Transmembrane helix</keyword>
<organism evidence="2 3">
    <name type="scientific">Aeromicrobium ginsengisoli</name>
    <dbReference type="NCBI Taxonomy" id="363867"/>
    <lineage>
        <taxon>Bacteria</taxon>
        <taxon>Bacillati</taxon>
        <taxon>Actinomycetota</taxon>
        <taxon>Actinomycetes</taxon>
        <taxon>Propionibacteriales</taxon>
        <taxon>Nocardioidaceae</taxon>
        <taxon>Aeromicrobium</taxon>
    </lineage>
</organism>
<keyword evidence="1" id="KW-0472">Membrane</keyword>
<keyword evidence="3" id="KW-1185">Reference proteome</keyword>
<evidence type="ECO:0000313" key="2">
    <source>
        <dbReference type="EMBL" id="KAA1399358.1"/>
    </source>
</evidence>
<dbReference type="Proteomes" id="UP000380867">
    <property type="component" value="Unassembled WGS sequence"/>
</dbReference>
<reference evidence="2" key="1">
    <citation type="submission" date="2019-09" db="EMBL/GenBank/DDBJ databases">
        <authorList>
            <person name="Li J."/>
        </authorList>
    </citation>
    <scope>NUCLEOTIDE SEQUENCE [LARGE SCALE GENOMIC DNA]</scope>
    <source>
        <strain evidence="2">JCM 14732</strain>
    </source>
</reference>
<name>A0A5M4FHA7_9ACTN</name>
<evidence type="ECO:0000313" key="3">
    <source>
        <dbReference type="Proteomes" id="UP000380867"/>
    </source>
</evidence>